<name>A0A226E1H5_FOLCA</name>
<keyword evidence="3" id="KW-1185">Reference proteome</keyword>
<dbReference type="AlphaFoldDB" id="A0A226E1H5"/>
<evidence type="ECO:0000256" key="1">
    <source>
        <dbReference type="SAM" id="SignalP"/>
    </source>
</evidence>
<dbReference type="SMR" id="A0A226E1H5"/>
<dbReference type="SUPFAM" id="SSF49695">
    <property type="entry name" value="gamma-Crystallin-like"/>
    <property type="match status" value="1"/>
</dbReference>
<comment type="caution">
    <text evidence="2">The sequence shown here is derived from an EMBL/GenBank/DDBJ whole genome shotgun (WGS) entry which is preliminary data.</text>
</comment>
<dbReference type="EMBL" id="LNIX01000008">
    <property type="protein sequence ID" value="OXA50884.1"/>
    <property type="molecule type" value="Genomic_DNA"/>
</dbReference>
<gene>
    <name evidence="2" type="ORF">Fcan01_14376</name>
</gene>
<feature type="chain" id="PRO_5012126887" evidence="1">
    <location>
        <begin position="19"/>
        <end position="268"/>
    </location>
</feature>
<accession>A0A226E1H5</accession>
<dbReference type="OrthoDB" id="6346391at2759"/>
<proteinExistence type="predicted"/>
<protein>
    <submittedName>
        <fullName evidence="2">Plectasin</fullName>
    </submittedName>
</protein>
<evidence type="ECO:0000313" key="2">
    <source>
        <dbReference type="EMBL" id="OXA50884.1"/>
    </source>
</evidence>
<dbReference type="InterPro" id="IPR011024">
    <property type="entry name" value="G_crystallin-like"/>
</dbReference>
<dbReference type="Proteomes" id="UP000198287">
    <property type="component" value="Unassembled WGS sequence"/>
</dbReference>
<keyword evidence="1" id="KW-0732">Signal</keyword>
<sequence>MIFSRITILLLLVASSTAFVQEMTLHSGLSCTGPGFTFETKEPNLANWEFFLPSVQSIKVVGWWYFYTGVNFSPYQSHTNFRSSTYCFNSTYPTVSKSLRYVGPLETTTPSISIYDGASAVSTEKIFTTSAANNFGFEAEYVIVSGMSSWTLYYNDDFTGNTTCVNGNGGLVGSNRNFRSATMGCNSLENKGNATKIGNPPTMAGQTQFLIFALVILSMGLMSAVDAGYGCNGPWDYNHNLCSVHCLSTTLSTGGCRWFTGFFRCHCD</sequence>
<feature type="signal peptide" evidence="1">
    <location>
        <begin position="1"/>
        <end position="18"/>
    </location>
</feature>
<reference evidence="2 3" key="1">
    <citation type="submission" date="2015-12" db="EMBL/GenBank/DDBJ databases">
        <title>The genome of Folsomia candida.</title>
        <authorList>
            <person name="Faddeeva A."/>
            <person name="Derks M.F."/>
            <person name="Anvar Y."/>
            <person name="Smit S."/>
            <person name="Van Straalen N."/>
            <person name="Roelofs D."/>
        </authorList>
    </citation>
    <scope>NUCLEOTIDE SEQUENCE [LARGE SCALE GENOMIC DNA]</scope>
    <source>
        <strain evidence="2 3">VU population</strain>
        <tissue evidence="2">Whole body</tissue>
    </source>
</reference>
<evidence type="ECO:0000313" key="3">
    <source>
        <dbReference type="Proteomes" id="UP000198287"/>
    </source>
</evidence>
<organism evidence="2 3">
    <name type="scientific">Folsomia candida</name>
    <name type="common">Springtail</name>
    <dbReference type="NCBI Taxonomy" id="158441"/>
    <lineage>
        <taxon>Eukaryota</taxon>
        <taxon>Metazoa</taxon>
        <taxon>Ecdysozoa</taxon>
        <taxon>Arthropoda</taxon>
        <taxon>Hexapoda</taxon>
        <taxon>Collembola</taxon>
        <taxon>Entomobryomorpha</taxon>
        <taxon>Isotomoidea</taxon>
        <taxon>Isotomidae</taxon>
        <taxon>Proisotominae</taxon>
        <taxon>Folsomia</taxon>
    </lineage>
</organism>